<evidence type="ECO:0000256" key="11">
    <source>
        <dbReference type="RuleBase" id="RU000542"/>
    </source>
</evidence>
<evidence type="ECO:0000259" key="14">
    <source>
        <dbReference type="Pfam" id="PF02772"/>
    </source>
</evidence>
<dbReference type="Proteomes" id="UP000000719">
    <property type="component" value="Chromosome"/>
</dbReference>
<feature type="binding site" evidence="10">
    <location>
        <position position="247"/>
    </location>
    <ligand>
        <name>L-methionine</name>
        <dbReference type="ChEBI" id="CHEBI:57844"/>
        <note>ligand shared between two neighboring subunits</note>
    </ligand>
</feature>
<evidence type="ECO:0000256" key="7">
    <source>
        <dbReference type="ARBA" id="ARBA00022840"/>
    </source>
</evidence>
<dbReference type="InterPro" id="IPR022629">
    <property type="entry name" value="S-AdoMet_synt_central"/>
</dbReference>
<comment type="subcellular location">
    <subcellularLocation>
        <location evidence="10 11">Cytoplasm</location>
    </subcellularLocation>
</comment>
<comment type="similarity">
    <text evidence="2 10 12">Belongs to the AdoMet synthase family.</text>
</comment>
<feature type="binding site" evidence="10">
    <location>
        <position position="270"/>
    </location>
    <ligand>
        <name>ATP</name>
        <dbReference type="ChEBI" id="CHEBI:30616"/>
        <note>ligand shared between two neighboring subunits</note>
    </ligand>
</feature>
<evidence type="ECO:0000256" key="10">
    <source>
        <dbReference type="HAMAP-Rule" id="MF_00086"/>
    </source>
</evidence>
<feature type="region of interest" description="Flexible loop" evidence="10">
    <location>
        <begin position="100"/>
        <end position="110"/>
    </location>
</feature>
<feature type="domain" description="S-adenosylmethionine synthetase central" evidence="14">
    <location>
        <begin position="123"/>
        <end position="239"/>
    </location>
</feature>
<dbReference type="EC" id="2.5.1.6" evidence="10"/>
<evidence type="ECO:0000313" key="16">
    <source>
        <dbReference type="EMBL" id="ACL69742.1"/>
    </source>
</evidence>
<dbReference type="InterPro" id="IPR022628">
    <property type="entry name" value="S-AdoMet_synt_N"/>
</dbReference>
<comment type="pathway">
    <text evidence="1 10">Amino-acid biosynthesis; S-adenosyl-L-methionine biosynthesis; S-adenosyl-L-methionine from L-methionine: step 1/1.</text>
</comment>
<evidence type="ECO:0000256" key="1">
    <source>
        <dbReference type="ARBA" id="ARBA00005224"/>
    </source>
</evidence>
<evidence type="ECO:0000256" key="3">
    <source>
        <dbReference type="ARBA" id="ARBA00022563"/>
    </source>
</evidence>
<evidence type="ECO:0000256" key="8">
    <source>
        <dbReference type="ARBA" id="ARBA00022842"/>
    </source>
</evidence>
<dbReference type="SUPFAM" id="SSF55973">
    <property type="entry name" value="S-adenosylmethionine synthetase"/>
    <property type="match status" value="3"/>
</dbReference>
<dbReference type="InterPro" id="IPR022631">
    <property type="entry name" value="ADOMET_SYNTHASE_CS"/>
</dbReference>
<evidence type="ECO:0000256" key="12">
    <source>
        <dbReference type="RuleBase" id="RU004462"/>
    </source>
</evidence>
<keyword evidence="4 10" id="KW-0808">Transferase</keyword>
<keyword evidence="5 10" id="KW-0479">Metal-binding</keyword>
<dbReference type="FunFam" id="3.30.300.10:FF:000004">
    <property type="entry name" value="S-adenosylmethionine synthase"/>
    <property type="match status" value="1"/>
</dbReference>
<evidence type="ECO:0000259" key="15">
    <source>
        <dbReference type="Pfam" id="PF02773"/>
    </source>
</evidence>
<dbReference type="Pfam" id="PF02773">
    <property type="entry name" value="S-AdoMet_synt_C"/>
    <property type="match status" value="1"/>
</dbReference>
<organism evidence="16 17">
    <name type="scientific">Halothermothrix orenii (strain H 168 / OCM 544 / DSM 9562)</name>
    <dbReference type="NCBI Taxonomy" id="373903"/>
    <lineage>
        <taxon>Bacteria</taxon>
        <taxon>Bacillati</taxon>
        <taxon>Bacillota</taxon>
        <taxon>Clostridia</taxon>
        <taxon>Halanaerobiales</taxon>
        <taxon>Halothermotrichaceae</taxon>
        <taxon>Halothermothrix</taxon>
    </lineage>
</organism>
<dbReference type="HOGENOM" id="CLU_041802_1_1_9"/>
<feature type="binding site" evidence="10">
    <location>
        <position position="44"/>
    </location>
    <ligand>
        <name>K(+)</name>
        <dbReference type="ChEBI" id="CHEBI:29103"/>
    </ligand>
</feature>
<reference evidence="16 17" key="1">
    <citation type="journal article" date="2009" name="PLoS ONE">
        <title>Genome analysis of the anaerobic thermohalophilic bacterium Halothermothrix orenii.</title>
        <authorList>
            <person name="Mavromatis K."/>
            <person name="Ivanova N."/>
            <person name="Anderson I."/>
            <person name="Lykidis A."/>
            <person name="Hooper S.D."/>
            <person name="Sun H."/>
            <person name="Kunin V."/>
            <person name="Lapidus A."/>
            <person name="Hugenholtz P."/>
            <person name="Patel B."/>
            <person name="Kyrpides N.C."/>
        </authorList>
    </citation>
    <scope>NUCLEOTIDE SEQUENCE [LARGE SCALE GENOMIC DNA]</scope>
    <source>
        <strain evidence="17">H 168 / OCM 544 / DSM 9562</strain>
    </source>
</reference>
<dbReference type="GO" id="GO:0005737">
    <property type="term" value="C:cytoplasm"/>
    <property type="evidence" value="ECO:0007669"/>
    <property type="project" value="UniProtKB-SubCell"/>
</dbReference>
<keyword evidence="17" id="KW-1185">Reference proteome</keyword>
<comment type="cofactor">
    <cofactor evidence="10">
        <name>K(+)</name>
        <dbReference type="ChEBI" id="CHEBI:29103"/>
    </cofactor>
    <text evidence="10">Binds 1 potassium ion per subunit.</text>
</comment>
<feature type="binding site" description="in other chain" evidence="10">
    <location>
        <position position="16"/>
    </location>
    <ligand>
        <name>ATP</name>
        <dbReference type="ChEBI" id="CHEBI:30616"/>
        <note>ligand shared between two neighboring subunits</note>
    </ligand>
</feature>
<dbReference type="Pfam" id="PF00438">
    <property type="entry name" value="S-AdoMet_synt_N"/>
    <property type="match status" value="1"/>
</dbReference>
<dbReference type="PROSITE" id="PS00377">
    <property type="entry name" value="ADOMET_SYNTHASE_2"/>
    <property type="match status" value="1"/>
</dbReference>
<dbReference type="STRING" id="373903.Hore_09860"/>
<feature type="binding site" description="in other chain" evidence="10">
    <location>
        <position position="278"/>
    </location>
    <ligand>
        <name>L-methionine</name>
        <dbReference type="ChEBI" id="CHEBI:57844"/>
        <note>ligand shared between two neighboring subunits</note>
    </ligand>
</feature>
<dbReference type="InterPro" id="IPR022636">
    <property type="entry name" value="S-AdoMet_synthetase_sfam"/>
</dbReference>
<feature type="binding site" description="in other chain" evidence="10">
    <location>
        <begin position="238"/>
        <end position="239"/>
    </location>
    <ligand>
        <name>ATP</name>
        <dbReference type="ChEBI" id="CHEBI:30616"/>
        <note>ligand shared between two neighboring subunits</note>
    </ligand>
</feature>
<evidence type="ECO:0000259" key="13">
    <source>
        <dbReference type="Pfam" id="PF00438"/>
    </source>
</evidence>
<comment type="subunit">
    <text evidence="10">Homotetramer; dimer of dimers.</text>
</comment>
<dbReference type="KEGG" id="hor:Hore_09860"/>
<name>B8CWS3_HALOH</name>
<dbReference type="OrthoDB" id="9801686at2"/>
<keyword evidence="10" id="KW-0963">Cytoplasm</keyword>
<dbReference type="PIRSF" id="PIRSF000497">
    <property type="entry name" value="MAT"/>
    <property type="match status" value="1"/>
</dbReference>
<feature type="binding site" evidence="10">
    <location>
        <position position="18"/>
    </location>
    <ligand>
        <name>Mg(2+)</name>
        <dbReference type="ChEBI" id="CHEBI:18420"/>
    </ligand>
</feature>
<keyword evidence="7 10" id="KW-0067">ATP-binding</keyword>
<protein>
    <recommendedName>
        <fullName evidence="10">S-adenosylmethionine synthase</fullName>
        <shortName evidence="10">AdoMet synthase</shortName>
        <ecNumber evidence="10">2.5.1.6</ecNumber>
    </recommendedName>
    <alternativeName>
        <fullName evidence="10">MAT</fullName>
    </alternativeName>
    <alternativeName>
        <fullName evidence="10">Methionine adenosyltransferase</fullName>
    </alternativeName>
</protein>
<feature type="binding site" description="in other chain" evidence="10">
    <location>
        <begin position="172"/>
        <end position="174"/>
    </location>
    <ligand>
        <name>ATP</name>
        <dbReference type="ChEBI" id="CHEBI:30616"/>
        <note>ligand shared between two neighboring subunits</note>
    </ligand>
</feature>
<comment type="catalytic activity">
    <reaction evidence="10">
        <text>L-methionine + ATP + H2O = S-adenosyl-L-methionine + phosphate + diphosphate</text>
        <dbReference type="Rhea" id="RHEA:21080"/>
        <dbReference type="ChEBI" id="CHEBI:15377"/>
        <dbReference type="ChEBI" id="CHEBI:30616"/>
        <dbReference type="ChEBI" id="CHEBI:33019"/>
        <dbReference type="ChEBI" id="CHEBI:43474"/>
        <dbReference type="ChEBI" id="CHEBI:57844"/>
        <dbReference type="ChEBI" id="CHEBI:59789"/>
        <dbReference type="EC" id="2.5.1.6"/>
    </reaction>
</comment>
<keyword evidence="9 10" id="KW-0630">Potassium</keyword>
<gene>
    <name evidence="10" type="primary">metK</name>
    <name evidence="16" type="ordered locus">Hore_09860</name>
</gene>
<dbReference type="GO" id="GO:0004478">
    <property type="term" value="F:methionine adenosyltransferase activity"/>
    <property type="evidence" value="ECO:0007669"/>
    <property type="project" value="UniProtKB-UniRule"/>
</dbReference>
<dbReference type="CDD" id="cd18079">
    <property type="entry name" value="S-AdoMet_synt"/>
    <property type="match status" value="1"/>
</dbReference>
<evidence type="ECO:0000256" key="4">
    <source>
        <dbReference type="ARBA" id="ARBA00022679"/>
    </source>
</evidence>
<dbReference type="PANTHER" id="PTHR11964">
    <property type="entry name" value="S-ADENOSYLMETHIONINE SYNTHETASE"/>
    <property type="match status" value="1"/>
</dbReference>
<dbReference type="EMBL" id="CP001098">
    <property type="protein sequence ID" value="ACL69742.1"/>
    <property type="molecule type" value="Genomic_DNA"/>
</dbReference>
<feature type="binding site" description="in other chain" evidence="10">
    <location>
        <begin position="253"/>
        <end position="254"/>
    </location>
    <ligand>
        <name>ATP</name>
        <dbReference type="ChEBI" id="CHEBI:30616"/>
        <note>ligand shared between two neighboring subunits</note>
    </ligand>
</feature>
<dbReference type="AlphaFoldDB" id="B8CWS3"/>
<dbReference type="GO" id="GO:0005524">
    <property type="term" value="F:ATP binding"/>
    <property type="evidence" value="ECO:0007669"/>
    <property type="project" value="UniProtKB-UniRule"/>
</dbReference>
<dbReference type="GO" id="GO:0006730">
    <property type="term" value="P:one-carbon metabolic process"/>
    <property type="evidence" value="ECO:0007669"/>
    <property type="project" value="UniProtKB-KW"/>
</dbReference>
<feature type="domain" description="S-adenosylmethionine synthetase C-terminal" evidence="15">
    <location>
        <begin position="241"/>
        <end position="380"/>
    </location>
</feature>
<comment type="function">
    <text evidence="10">Catalyzes the formation of S-adenosylmethionine (AdoMet) from methionine and ATP. The overall synthetic reaction is composed of two sequential steps, AdoMet formation and the subsequent tripolyphosphate hydrolysis which occurs prior to release of AdoMet from the enzyme.</text>
</comment>
<evidence type="ECO:0000256" key="6">
    <source>
        <dbReference type="ARBA" id="ARBA00022741"/>
    </source>
</evidence>
<dbReference type="InterPro" id="IPR002133">
    <property type="entry name" value="S-AdoMet_synthetase"/>
</dbReference>
<feature type="binding site" description="in other chain" evidence="10">
    <location>
        <position position="100"/>
    </location>
    <ligand>
        <name>L-methionine</name>
        <dbReference type="ChEBI" id="CHEBI:57844"/>
        <note>ligand shared between two neighboring subunits</note>
    </ligand>
</feature>
<evidence type="ECO:0000256" key="2">
    <source>
        <dbReference type="ARBA" id="ARBA00009685"/>
    </source>
</evidence>
<feature type="binding site" description="in other chain" evidence="10">
    <location>
        <position position="57"/>
    </location>
    <ligand>
        <name>L-methionine</name>
        <dbReference type="ChEBI" id="CHEBI:57844"/>
        <note>ligand shared between two neighboring subunits</note>
    </ligand>
</feature>
<accession>B8CWS3</accession>
<dbReference type="RefSeq" id="WP_012635927.1">
    <property type="nucleotide sequence ID" value="NC_011899.1"/>
</dbReference>
<keyword evidence="3 10" id="KW-0554">One-carbon metabolism</keyword>
<dbReference type="Pfam" id="PF02772">
    <property type="entry name" value="S-AdoMet_synt_M"/>
    <property type="match status" value="1"/>
</dbReference>
<keyword evidence="8 10" id="KW-0460">Magnesium</keyword>
<feature type="domain" description="S-adenosylmethionine synthetase N-terminal" evidence="13">
    <location>
        <begin position="5"/>
        <end position="102"/>
    </location>
</feature>
<feature type="binding site" evidence="10">
    <location>
        <position position="247"/>
    </location>
    <ligand>
        <name>ATP</name>
        <dbReference type="ChEBI" id="CHEBI:30616"/>
        <note>ligand shared between two neighboring subunits</note>
    </ligand>
</feature>
<dbReference type="NCBIfam" id="TIGR01034">
    <property type="entry name" value="metK"/>
    <property type="match status" value="1"/>
</dbReference>
<dbReference type="GO" id="GO:0006556">
    <property type="term" value="P:S-adenosylmethionine biosynthetic process"/>
    <property type="evidence" value="ECO:0007669"/>
    <property type="project" value="UniProtKB-UniRule"/>
</dbReference>
<dbReference type="PROSITE" id="PS00376">
    <property type="entry name" value="ADOMET_SYNTHASE_1"/>
    <property type="match status" value="1"/>
</dbReference>
<dbReference type="UniPathway" id="UPA00315">
    <property type="reaction ID" value="UER00080"/>
</dbReference>
<dbReference type="HAMAP" id="MF_00086">
    <property type="entry name" value="S_AdoMet_synth1"/>
    <property type="match status" value="1"/>
</dbReference>
<evidence type="ECO:0000313" key="17">
    <source>
        <dbReference type="Proteomes" id="UP000000719"/>
    </source>
</evidence>
<sequence>MGRRYLFTSESVTEGHPDKIADQISDAVLDEILSKDSQARVACETFVTTGLVLVSGEISTDCYVDVPHIARETIKKIGYDRAKYGFDGDTCSVLTAIDEQSPDIAIGVDKSLESKVGIDENQLGAGDQGLMFGYACNETPELMPLPIILAHKLARRLAEVRKKGILPYLRPDGKTQVTVEYEDDRPVRIDKVLVSAQHHPDISSTQIKEDITRHVINYIIDENLRDDRTEILVNPTGRFVIGGPHGDTGLTGRKIIVDTYGGIARHGGGAFSGKDPTKVDRSAAYAARYVAKNIVAAGLADRCEVQLAYAIGVARPVSIMVDTFGTGKVSHDILVKLINENFDLRPASIIRNLDLRKPIYSKVAKYGHFGRSDLDLTWERTDKSEALKAGAETLAGSKIPED</sequence>
<dbReference type="InterPro" id="IPR022630">
    <property type="entry name" value="S-AdoMet_synt_C"/>
</dbReference>
<dbReference type="FunFam" id="3.30.300.10:FF:000003">
    <property type="entry name" value="S-adenosylmethionine synthase"/>
    <property type="match status" value="1"/>
</dbReference>
<dbReference type="GO" id="GO:0000287">
    <property type="term" value="F:magnesium ion binding"/>
    <property type="evidence" value="ECO:0007669"/>
    <property type="project" value="UniProtKB-UniRule"/>
</dbReference>
<proteinExistence type="inferred from homology"/>
<keyword evidence="6 10" id="KW-0547">Nucleotide-binding</keyword>
<dbReference type="eggNOG" id="COG0192">
    <property type="taxonomic scope" value="Bacteria"/>
</dbReference>
<feature type="binding site" evidence="10">
    <location>
        <position position="274"/>
    </location>
    <ligand>
        <name>ATP</name>
        <dbReference type="ChEBI" id="CHEBI:30616"/>
        <note>ligand shared between two neighboring subunits</note>
    </ligand>
</feature>
<dbReference type="Gene3D" id="3.30.300.10">
    <property type="match status" value="3"/>
</dbReference>
<comment type="cofactor">
    <cofactor evidence="10">
        <name>Mg(2+)</name>
        <dbReference type="ChEBI" id="CHEBI:18420"/>
    </cofactor>
    <text evidence="10">Binds 2 divalent ions per subunit.</text>
</comment>
<evidence type="ECO:0000256" key="5">
    <source>
        <dbReference type="ARBA" id="ARBA00022723"/>
    </source>
</evidence>
<evidence type="ECO:0000256" key="9">
    <source>
        <dbReference type="ARBA" id="ARBA00022958"/>
    </source>
</evidence>